<dbReference type="PANTHER" id="PTHR46082:SF6">
    <property type="entry name" value="AAA+ ATPASE DOMAIN-CONTAINING PROTEIN-RELATED"/>
    <property type="match status" value="1"/>
</dbReference>
<dbReference type="EMBL" id="ML994648">
    <property type="protein sequence ID" value="KAF2182318.1"/>
    <property type="molecule type" value="Genomic_DNA"/>
</dbReference>
<dbReference type="Pfam" id="PF13424">
    <property type="entry name" value="TPR_12"/>
    <property type="match status" value="1"/>
</dbReference>
<feature type="repeat" description="TPR" evidence="1">
    <location>
        <begin position="195"/>
        <end position="228"/>
    </location>
</feature>
<dbReference type="Proteomes" id="UP000800200">
    <property type="component" value="Unassembled WGS sequence"/>
</dbReference>
<organism evidence="2 3">
    <name type="scientific">Zopfia rhizophila CBS 207.26</name>
    <dbReference type="NCBI Taxonomy" id="1314779"/>
    <lineage>
        <taxon>Eukaryota</taxon>
        <taxon>Fungi</taxon>
        <taxon>Dikarya</taxon>
        <taxon>Ascomycota</taxon>
        <taxon>Pezizomycotina</taxon>
        <taxon>Dothideomycetes</taxon>
        <taxon>Dothideomycetes incertae sedis</taxon>
        <taxon>Zopfiaceae</taxon>
        <taxon>Zopfia</taxon>
    </lineage>
</organism>
<dbReference type="AlphaFoldDB" id="A0A6A6DVV5"/>
<dbReference type="PROSITE" id="PS50005">
    <property type="entry name" value="TPR"/>
    <property type="match status" value="2"/>
</dbReference>
<accession>A0A6A6DVV5</accession>
<evidence type="ECO:0000313" key="2">
    <source>
        <dbReference type="EMBL" id="KAF2182318.1"/>
    </source>
</evidence>
<reference evidence="2" key="1">
    <citation type="journal article" date="2020" name="Stud. Mycol.">
        <title>101 Dothideomycetes genomes: a test case for predicting lifestyles and emergence of pathogens.</title>
        <authorList>
            <person name="Haridas S."/>
            <person name="Albert R."/>
            <person name="Binder M."/>
            <person name="Bloem J."/>
            <person name="Labutti K."/>
            <person name="Salamov A."/>
            <person name="Andreopoulos B."/>
            <person name="Baker S."/>
            <person name="Barry K."/>
            <person name="Bills G."/>
            <person name="Bluhm B."/>
            <person name="Cannon C."/>
            <person name="Castanera R."/>
            <person name="Culley D."/>
            <person name="Daum C."/>
            <person name="Ezra D."/>
            <person name="Gonzalez J."/>
            <person name="Henrissat B."/>
            <person name="Kuo A."/>
            <person name="Liang C."/>
            <person name="Lipzen A."/>
            <person name="Lutzoni F."/>
            <person name="Magnuson J."/>
            <person name="Mondo S."/>
            <person name="Nolan M."/>
            <person name="Ohm R."/>
            <person name="Pangilinan J."/>
            <person name="Park H.-J."/>
            <person name="Ramirez L."/>
            <person name="Alfaro M."/>
            <person name="Sun H."/>
            <person name="Tritt A."/>
            <person name="Yoshinaga Y."/>
            <person name="Zwiers L.-H."/>
            <person name="Turgeon B."/>
            <person name="Goodwin S."/>
            <person name="Spatafora J."/>
            <person name="Crous P."/>
            <person name="Grigoriev I."/>
        </authorList>
    </citation>
    <scope>NUCLEOTIDE SEQUENCE</scope>
    <source>
        <strain evidence="2">CBS 207.26</strain>
    </source>
</reference>
<keyword evidence="3" id="KW-1185">Reference proteome</keyword>
<dbReference type="InterPro" id="IPR053137">
    <property type="entry name" value="NLR-like"/>
</dbReference>
<evidence type="ECO:0000256" key="1">
    <source>
        <dbReference type="PROSITE-ProRule" id="PRU00339"/>
    </source>
</evidence>
<gene>
    <name evidence="2" type="ORF">K469DRAFT_231788</name>
</gene>
<dbReference type="PANTHER" id="PTHR46082">
    <property type="entry name" value="ATP/GTP-BINDING PROTEIN-RELATED"/>
    <property type="match status" value="1"/>
</dbReference>
<protein>
    <submittedName>
        <fullName evidence="2">Uncharacterized protein</fullName>
    </submittedName>
</protein>
<keyword evidence="1" id="KW-0802">TPR repeat</keyword>
<evidence type="ECO:0000313" key="3">
    <source>
        <dbReference type="Proteomes" id="UP000800200"/>
    </source>
</evidence>
<proteinExistence type="predicted"/>
<dbReference type="InterPro" id="IPR019734">
    <property type="entry name" value="TPR_rpt"/>
</dbReference>
<dbReference type="SMART" id="SM00028">
    <property type="entry name" value="TPR"/>
    <property type="match status" value="2"/>
</dbReference>
<feature type="repeat" description="TPR" evidence="1">
    <location>
        <begin position="237"/>
        <end position="270"/>
    </location>
</feature>
<dbReference type="InterPro" id="IPR011990">
    <property type="entry name" value="TPR-like_helical_dom_sf"/>
</dbReference>
<sequence length="287" mass="32515">MESQARAGVPLRDYPDRSVWTTWTISYHAIRAKSMAAANLLLLWACLDNTDLWYGLLAEAHLRSTAVADYLSEWLPNIASDEVNFIVAMQLLQSYSLVEDVQDLASYATHPVVHRWAFHVQDKEQRVVFTWLAVLVVGWAVPEISEKEYLSVQRRLLAHAQRCCQWIIRCVADTRARSQGGNASRAHVEQDYIMLGAIRALGLLYANQGKLVEAEKMYRRALEGYEKTLGRDHISTLDTVSNLGVLYMNQGKLCEAEKMYQQALEGYEKALVSPSAEYQCSNPLSIE</sequence>
<dbReference type="OrthoDB" id="5346457at2759"/>
<dbReference type="SUPFAM" id="SSF48452">
    <property type="entry name" value="TPR-like"/>
    <property type="match status" value="1"/>
</dbReference>
<dbReference type="Gene3D" id="1.25.40.10">
    <property type="entry name" value="Tetratricopeptide repeat domain"/>
    <property type="match status" value="1"/>
</dbReference>
<name>A0A6A6DVV5_9PEZI</name>